<proteinExistence type="predicted"/>
<comment type="caution">
    <text evidence="5">The sequence shown here is derived from an EMBL/GenBank/DDBJ whole genome shotgun (WGS) entry which is preliminary data.</text>
</comment>
<keyword evidence="2" id="KW-0238">DNA-binding</keyword>
<evidence type="ECO:0000256" key="3">
    <source>
        <dbReference type="ARBA" id="ARBA00023163"/>
    </source>
</evidence>
<dbReference type="PROSITE" id="PS00622">
    <property type="entry name" value="HTH_LUXR_1"/>
    <property type="match status" value="1"/>
</dbReference>
<accession>A0ABV3LKT6</accession>
<dbReference type="Pfam" id="PF00196">
    <property type="entry name" value="GerE"/>
    <property type="match status" value="1"/>
</dbReference>
<name>A0ABV3LKT6_9MICO</name>
<evidence type="ECO:0000256" key="2">
    <source>
        <dbReference type="ARBA" id="ARBA00023125"/>
    </source>
</evidence>
<dbReference type="Gene3D" id="1.10.10.10">
    <property type="entry name" value="Winged helix-like DNA-binding domain superfamily/Winged helix DNA-binding domain"/>
    <property type="match status" value="1"/>
</dbReference>
<organism evidence="5 6">
    <name type="scientific">Microbacterium profundi</name>
    <dbReference type="NCBI Taxonomy" id="450380"/>
    <lineage>
        <taxon>Bacteria</taxon>
        <taxon>Bacillati</taxon>
        <taxon>Actinomycetota</taxon>
        <taxon>Actinomycetes</taxon>
        <taxon>Micrococcales</taxon>
        <taxon>Microbacteriaceae</taxon>
        <taxon>Microbacterium</taxon>
    </lineage>
</organism>
<dbReference type="PANTHER" id="PTHR44688">
    <property type="entry name" value="DNA-BINDING TRANSCRIPTIONAL ACTIVATOR DEVR_DOSR"/>
    <property type="match status" value="1"/>
</dbReference>
<dbReference type="InterPro" id="IPR000792">
    <property type="entry name" value="Tscrpt_reg_LuxR_C"/>
</dbReference>
<protein>
    <submittedName>
        <fullName evidence="5">LuxR C-terminal-related transcriptional regulator</fullName>
    </submittedName>
</protein>
<evidence type="ECO:0000313" key="5">
    <source>
        <dbReference type="EMBL" id="MEW1976525.1"/>
    </source>
</evidence>
<dbReference type="CDD" id="cd06170">
    <property type="entry name" value="LuxR_C_like"/>
    <property type="match status" value="1"/>
</dbReference>
<gene>
    <name evidence="5" type="ORF">AB0301_15830</name>
</gene>
<dbReference type="EMBL" id="JBFBMH010000034">
    <property type="protein sequence ID" value="MEW1976525.1"/>
    <property type="molecule type" value="Genomic_DNA"/>
</dbReference>
<dbReference type="InterPro" id="IPR016032">
    <property type="entry name" value="Sig_transdc_resp-reg_C-effctor"/>
</dbReference>
<dbReference type="Proteomes" id="UP001553715">
    <property type="component" value="Unassembled WGS sequence"/>
</dbReference>
<keyword evidence="1" id="KW-0805">Transcription regulation</keyword>
<dbReference type="PANTHER" id="PTHR44688:SF16">
    <property type="entry name" value="DNA-BINDING TRANSCRIPTIONAL ACTIVATOR DEVR_DOSR"/>
    <property type="match status" value="1"/>
</dbReference>
<feature type="domain" description="HTH luxR-type" evidence="4">
    <location>
        <begin position="1"/>
        <end position="56"/>
    </location>
</feature>
<dbReference type="SMART" id="SM00421">
    <property type="entry name" value="HTH_LUXR"/>
    <property type="match status" value="1"/>
</dbReference>
<sequence length="60" mass="6402">MSQAGVALLSSGLTNDEIGERLFVSLGTVKAHIGAILTKLGVRNRVEAAMWAYDTGRARE</sequence>
<reference evidence="5 6" key="1">
    <citation type="submission" date="2024-06" db="EMBL/GenBank/DDBJ databases">
        <title>The Natural Products Discovery Center: Release of the First 8490 Sequenced Strains for Exploring Actinobacteria Biosynthetic Diversity.</title>
        <authorList>
            <person name="Kalkreuter E."/>
            <person name="Kautsar S.A."/>
            <person name="Yang D."/>
            <person name="Bader C.D."/>
            <person name="Teijaro C.N."/>
            <person name="Fluegel L."/>
            <person name="Davis C.M."/>
            <person name="Simpson J.R."/>
            <person name="Lauterbach L."/>
            <person name="Steele A.D."/>
            <person name="Gui C."/>
            <person name="Meng S."/>
            <person name="Li G."/>
            <person name="Viehrig K."/>
            <person name="Ye F."/>
            <person name="Su P."/>
            <person name="Kiefer A.F."/>
            <person name="Nichols A."/>
            <person name="Cepeda A.J."/>
            <person name="Yan W."/>
            <person name="Fan B."/>
            <person name="Jiang Y."/>
            <person name="Adhikari A."/>
            <person name="Zheng C.-J."/>
            <person name="Schuster L."/>
            <person name="Cowan T.M."/>
            <person name="Smanski M.J."/>
            <person name="Chevrette M.G."/>
            <person name="De Carvalho L.P.S."/>
            <person name="Shen B."/>
        </authorList>
    </citation>
    <scope>NUCLEOTIDE SEQUENCE [LARGE SCALE GENOMIC DNA]</scope>
    <source>
        <strain evidence="5 6">NPDC077434</strain>
    </source>
</reference>
<dbReference type="SUPFAM" id="SSF46894">
    <property type="entry name" value="C-terminal effector domain of the bipartite response regulators"/>
    <property type="match status" value="1"/>
</dbReference>
<evidence type="ECO:0000256" key="1">
    <source>
        <dbReference type="ARBA" id="ARBA00023015"/>
    </source>
</evidence>
<dbReference type="InterPro" id="IPR036388">
    <property type="entry name" value="WH-like_DNA-bd_sf"/>
</dbReference>
<evidence type="ECO:0000313" key="6">
    <source>
        <dbReference type="Proteomes" id="UP001553715"/>
    </source>
</evidence>
<dbReference type="PRINTS" id="PR00038">
    <property type="entry name" value="HTHLUXR"/>
</dbReference>
<dbReference type="RefSeq" id="WP_033105335.1">
    <property type="nucleotide sequence ID" value="NZ_JAJVKR010000002.1"/>
</dbReference>
<evidence type="ECO:0000259" key="4">
    <source>
        <dbReference type="PROSITE" id="PS50043"/>
    </source>
</evidence>
<dbReference type="PROSITE" id="PS50043">
    <property type="entry name" value="HTH_LUXR_2"/>
    <property type="match status" value="1"/>
</dbReference>
<keyword evidence="6" id="KW-1185">Reference proteome</keyword>
<keyword evidence="3" id="KW-0804">Transcription</keyword>